<gene>
    <name evidence="2" type="ORF">SODALDRAFT_380561</name>
</gene>
<dbReference type="EMBL" id="ML119059">
    <property type="protein sequence ID" value="ROT36229.1"/>
    <property type="molecule type" value="Genomic_DNA"/>
</dbReference>
<name>A0A3N2PP06_SODAK</name>
<feature type="region of interest" description="Disordered" evidence="1">
    <location>
        <begin position="25"/>
        <end position="47"/>
    </location>
</feature>
<evidence type="ECO:0000256" key="1">
    <source>
        <dbReference type="SAM" id="MobiDB-lite"/>
    </source>
</evidence>
<sequence>MEEGKSAALSVIPYHGETLVWQVRQQAGGPRPGERPPFSPQQQQLHRPSSKASWSILLEALRVLIATAGEAQTEPAQTIVIGLGNRPKDFAKSCFDMEQTAFGQLNALPPNRHYVPISFDPCHSHNSLPVVWKIQIVRDDRLGTLYQHLLTKLLIGGESSQSSEARTETEKDAAEIYHFMMEVLAGHLFSSPPAPSPISHAPRRPVNRLHEIMTGEGSPVWVEKKNMGAKDATDSLERRKVSV</sequence>
<dbReference type="RefSeq" id="XP_028464035.1">
    <property type="nucleotide sequence ID" value="XM_028615113.1"/>
</dbReference>
<evidence type="ECO:0000313" key="3">
    <source>
        <dbReference type="Proteomes" id="UP000272025"/>
    </source>
</evidence>
<keyword evidence="3" id="KW-1185">Reference proteome</keyword>
<dbReference type="AlphaFoldDB" id="A0A3N2PP06"/>
<protein>
    <submittedName>
        <fullName evidence="2">Uncharacterized protein</fullName>
    </submittedName>
</protein>
<accession>A0A3N2PP06</accession>
<organism evidence="2 3">
    <name type="scientific">Sodiomyces alkalinus (strain CBS 110278 / VKM F-3762 / F11)</name>
    <name type="common">Alkaliphilic filamentous fungus</name>
    <dbReference type="NCBI Taxonomy" id="1314773"/>
    <lineage>
        <taxon>Eukaryota</taxon>
        <taxon>Fungi</taxon>
        <taxon>Dikarya</taxon>
        <taxon>Ascomycota</taxon>
        <taxon>Pezizomycotina</taxon>
        <taxon>Sordariomycetes</taxon>
        <taxon>Hypocreomycetidae</taxon>
        <taxon>Glomerellales</taxon>
        <taxon>Plectosphaerellaceae</taxon>
        <taxon>Sodiomyces</taxon>
    </lineage>
</organism>
<dbReference type="GeneID" id="39583590"/>
<evidence type="ECO:0000313" key="2">
    <source>
        <dbReference type="EMBL" id="ROT36229.1"/>
    </source>
</evidence>
<dbReference type="Proteomes" id="UP000272025">
    <property type="component" value="Unassembled WGS sequence"/>
</dbReference>
<reference evidence="2 3" key="1">
    <citation type="journal article" date="2018" name="Mol. Ecol.">
        <title>The obligate alkalophilic soda-lake fungus Sodiomyces alkalinus has shifted to a protein diet.</title>
        <authorList>
            <person name="Grum-Grzhimaylo A.A."/>
            <person name="Falkoski D.L."/>
            <person name="van den Heuvel J."/>
            <person name="Valero-Jimenez C.A."/>
            <person name="Min B."/>
            <person name="Choi I.G."/>
            <person name="Lipzen A."/>
            <person name="Daum C.G."/>
            <person name="Aanen D.K."/>
            <person name="Tsang A."/>
            <person name="Henrissat B."/>
            <person name="Bilanenko E.N."/>
            <person name="de Vries R.P."/>
            <person name="van Kan J.A.L."/>
            <person name="Grigoriev I.V."/>
            <person name="Debets A.J.M."/>
        </authorList>
    </citation>
    <scope>NUCLEOTIDE SEQUENCE [LARGE SCALE GENOMIC DNA]</scope>
    <source>
        <strain evidence="2 3">F11</strain>
    </source>
</reference>
<proteinExistence type="predicted"/>